<dbReference type="eggNOG" id="COG3503">
    <property type="taxonomic scope" value="Bacteria"/>
</dbReference>
<organism evidence="3 4">
    <name type="scientific">Desulfoscipio gibsoniae DSM 7213</name>
    <dbReference type="NCBI Taxonomy" id="767817"/>
    <lineage>
        <taxon>Bacteria</taxon>
        <taxon>Bacillati</taxon>
        <taxon>Bacillota</taxon>
        <taxon>Clostridia</taxon>
        <taxon>Eubacteriales</taxon>
        <taxon>Desulfallaceae</taxon>
        <taxon>Desulfoscipio</taxon>
    </lineage>
</organism>
<feature type="domain" description="Heparan-alpha-glucosaminide N-acetyltransferase catalytic" evidence="2">
    <location>
        <begin position="8"/>
        <end position="218"/>
    </location>
</feature>
<accession>R4KT25</accession>
<dbReference type="Pfam" id="PF07786">
    <property type="entry name" value="HGSNAT_cat"/>
    <property type="match status" value="1"/>
</dbReference>
<feature type="transmembrane region" description="Helical" evidence="1">
    <location>
        <begin position="164"/>
        <end position="185"/>
    </location>
</feature>
<dbReference type="HOGENOM" id="CLU_067755_0_1_9"/>
<protein>
    <submittedName>
        <fullName evidence="3">Putative membrane protein</fullName>
    </submittedName>
</protein>
<dbReference type="InterPro" id="IPR012429">
    <property type="entry name" value="HGSNAT_cat"/>
</dbReference>
<keyword evidence="4" id="KW-1185">Reference proteome</keyword>
<dbReference type="AlphaFoldDB" id="R4KT25"/>
<feature type="transmembrane region" description="Helical" evidence="1">
    <location>
        <begin position="205"/>
        <end position="228"/>
    </location>
</feature>
<reference evidence="3 4" key="1">
    <citation type="submission" date="2012-01" db="EMBL/GenBank/DDBJ databases">
        <title>Complete sequence of Desulfotomaculum gibsoniae DSM 7213.</title>
        <authorList>
            <consortium name="US DOE Joint Genome Institute"/>
            <person name="Lucas S."/>
            <person name="Han J."/>
            <person name="Lapidus A."/>
            <person name="Cheng J.-F."/>
            <person name="Goodwin L."/>
            <person name="Pitluck S."/>
            <person name="Peters L."/>
            <person name="Ovchinnikova G."/>
            <person name="Teshima H."/>
            <person name="Detter J.C."/>
            <person name="Han C."/>
            <person name="Tapia R."/>
            <person name="Land M."/>
            <person name="Hauser L."/>
            <person name="Kyrpides N."/>
            <person name="Ivanova N."/>
            <person name="Pagani I."/>
            <person name="Parshina S."/>
            <person name="Plugge C."/>
            <person name="Muyzer G."/>
            <person name="Kuever J."/>
            <person name="Ivanova A."/>
            <person name="Nazina T."/>
            <person name="Klenk H.-P."/>
            <person name="Brambilla E."/>
            <person name="Spring S."/>
            <person name="Stams A.F."/>
            <person name="Woyke T."/>
        </authorList>
    </citation>
    <scope>NUCLEOTIDE SEQUENCE [LARGE SCALE GENOMIC DNA]</scope>
    <source>
        <strain evidence="3 4">DSM 7213</strain>
    </source>
</reference>
<keyword evidence="1" id="KW-0812">Transmembrane</keyword>
<name>R4KT25_9FIRM</name>
<sequence>MKKPVNQRLWEIDILRGIALVLMVFYHLLYDLNVFFTFNIAYNKGLFYLIGKSAAILFILVAGISSSFSKNNTLRGLKLIIWGYVIFLVTYIVVPGSNIVFGILQFLGVCLLLYPVFKKISPYVLAAAGTTIILTGEFTAQLSVGQNWLVPLGLREPSFSSADYFPLIPWLGVFLWGVSISKIVYKQKKSLIKATNKLFQPLAVIGKHTLIIYLVHQPVIMAVLYLIIDPPGFFNMLENIIKK</sequence>
<dbReference type="EMBL" id="CP003273">
    <property type="protein sequence ID" value="AGL02751.1"/>
    <property type="molecule type" value="Genomic_DNA"/>
</dbReference>
<keyword evidence="1" id="KW-1133">Transmembrane helix</keyword>
<dbReference type="RefSeq" id="WP_006523412.1">
    <property type="nucleotide sequence ID" value="NC_021184.1"/>
</dbReference>
<feature type="transmembrane region" description="Helical" evidence="1">
    <location>
        <begin position="99"/>
        <end position="117"/>
    </location>
</feature>
<keyword evidence="1" id="KW-0472">Membrane</keyword>
<feature type="transmembrane region" description="Helical" evidence="1">
    <location>
        <begin position="124"/>
        <end position="144"/>
    </location>
</feature>
<dbReference type="KEGG" id="dgi:Desgi_3408"/>
<gene>
    <name evidence="3" type="ORF">Desgi_3408</name>
</gene>
<dbReference type="Proteomes" id="UP000013520">
    <property type="component" value="Chromosome"/>
</dbReference>
<evidence type="ECO:0000313" key="4">
    <source>
        <dbReference type="Proteomes" id="UP000013520"/>
    </source>
</evidence>
<dbReference type="STRING" id="767817.Desgi_3408"/>
<feature type="transmembrane region" description="Helical" evidence="1">
    <location>
        <begin position="45"/>
        <end position="64"/>
    </location>
</feature>
<dbReference type="OrthoDB" id="9807591at2"/>
<proteinExistence type="predicted"/>
<evidence type="ECO:0000256" key="1">
    <source>
        <dbReference type="SAM" id="Phobius"/>
    </source>
</evidence>
<evidence type="ECO:0000313" key="3">
    <source>
        <dbReference type="EMBL" id="AGL02751.1"/>
    </source>
</evidence>
<evidence type="ECO:0000259" key="2">
    <source>
        <dbReference type="Pfam" id="PF07786"/>
    </source>
</evidence>
<feature type="transmembrane region" description="Helical" evidence="1">
    <location>
        <begin position="76"/>
        <end position="93"/>
    </location>
</feature>